<dbReference type="GO" id="GO:0005634">
    <property type="term" value="C:nucleus"/>
    <property type="evidence" value="ECO:0007669"/>
    <property type="project" value="TreeGrafter"/>
</dbReference>
<reference evidence="3" key="2">
    <citation type="journal article" date="2007" name="PLoS Biol.">
        <title>Survey sequencing and comparative analysis of the elephant shark (Callorhinchus milii) genome.</title>
        <authorList>
            <person name="Venkatesh B."/>
            <person name="Kirkness E.F."/>
            <person name="Loh Y.H."/>
            <person name="Halpern A.L."/>
            <person name="Lee A.P."/>
            <person name="Johnson J."/>
            <person name="Dandona N."/>
            <person name="Viswanathan L.D."/>
            <person name="Tay A."/>
            <person name="Venter J.C."/>
            <person name="Strausberg R.L."/>
            <person name="Brenner S."/>
        </authorList>
    </citation>
    <scope>NUCLEOTIDE SEQUENCE [LARGE SCALE GENOMIC DNA]</scope>
</reference>
<evidence type="ECO:0000313" key="3">
    <source>
        <dbReference type="Proteomes" id="UP000314986"/>
    </source>
</evidence>
<name>A0A4W3KJL5_CALMI</name>
<reference evidence="2" key="4">
    <citation type="submission" date="2025-08" db="UniProtKB">
        <authorList>
            <consortium name="Ensembl"/>
        </authorList>
    </citation>
    <scope>IDENTIFICATION</scope>
</reference>
<accession>A0A4W3KJL5</accession>
<dbReference type="AlphaFoldDB" id="A0A4W3KJL5"/>
<evidence type="ECO:0000313" key="2">
    <source>
        <dbReference type="Ensembl" id="ENSCMIP00000048400.1"/>
    </source>
</evidence>
<dbReference type="GeneTree" id="ENSGT00940000163615"/>
<feature type="domain" description="DDE-1" evidence="1">
    <location>
        <begin position="39"/>
        <end position="187"/>
    </location>
</feature>
<dbReference type="Ensembl" id="ENSCMIT00000049076.1">
    <property type="protein sequence ID" value="ENSCMIP00000048400.1"/>
    <property type="gene ID" value="ENSCMIG00000019793.1"/>
</dbReference>
<evidence type="ECO:0000259" key="1">
    <source>
        <dbReference type="Pfam" id="PF03184"/>
    </source>
</evidence>
<dbReference type="PANTHER" id="PTHR19303:SF73">
    <property type="entry name" value="PROTEIN PDC2"/>
    <property type="match status" value="1"/>
</dbReference>
<keyword evidence="3" id="KW-1185">Reference proteome</keyword>
<reference evidence="3" key="1">
    <citation type="journal article" date="2006" name="Science">
        <title>Ancient noncoding elements conserved in the human genome.</title>
        <authorList>
            <person name="Venkatesh B."/>
            <person name="Kirkness E.F."/>
            <person name="Loh Y.H."/>
            <person name="Halpern A.L."/>
            <person name="Lee A.P."/>
            <person name="Johnson J."/>
            <person name="Dandona N."/>
            <person name="Viswanathan L.D."/>
            <person name="Tay A."/>
            <person name="Venter J.C."/>
            <person name="Strausberg R.L."/>
            <person name="Brenner S."/>
        </authorList>
    </citation>
    <scope>NUCLEOTIDE SEQUENCE [LARGE SCALE GENOMIC DNA]</scope>
</reference>
<sequence length="225" mass="25360">MNPRTYLTWMNLVYSGGKKSNGRIIMSLTVNMEGDIKWTVVIGKPTKSHAFRNLNIKTQLPITWYSNKKAWMTSAIFTEWLQTFNRKMSAQGRYVLLFLDNTTSHPHSISTLNQCQVSAFPANTISILQLLVQHLIQNVKLLHSTGGVFYVGVQASQVAKFIIVLCAVTCIHSAVNTVCRSTVLKCFAKAGFSIDEPDDVPLDLNEGWEERFVEEFLPGTRDTKE</sequence>
<dbReference type="InParanoid" id="A0A4W3KJL5"/>
<dbReference type="STRING" id="7868.ENSCMIP00000048400"/>
<dbReference type="Proteomes" id="UP000314986">
    <property type="component" value="Unassembled WGS sequence"/>
</dbReference>
<reference evidence="3" key="3">
    <citation type="journal article" date="2014" name="Nature">
        <title>Elephant shark genome provides unique insights into gnathostome evolution.</title>
        <authorList>
            <consortium name="International Elephant Shark Genome Sequencing Consortium"/>
            <person name="Venkatesh B."/>
            <person name="Lee A.P."/>
            <person name="Ravi V."/>
            <person name="Maurya A.K."/>
            <person name="Lian M.M."/>
            <person name="Swann J.B."/>
            <person name="Ohta Y."/>
            <person name="Flajnik M.F."/>
            <person name="Sutoh Y."/>
            <person name="Kasahara M."/>
            <person name="Hoon S."/>
            <person name="Gangu V."/>
            <person name="Roy S.W."/>
            <person name="Irimia M."/>
            <person name="Korzh V."/>
            <person name="Kondrychyn I."/>
            <person name="Lim Z.W."/>
            <person name="Tay B.H."/>
            <person name="Tohari S."/>
            <person name="Kong K.W."/>
            <person name="Ho S."/>
            <person name="Lorente-Galdos B."/>
            <person name="Quilez J."/>
            <person name="Marques-Bonet T."/>
            <person name="Raney B.J."/>
            <person name="Ingham P.W."/>
            <person name="Tay A."/>
            <person name="Hillier L.W."/>
            <person name="Minx P."/>
            <person name="Boehm T."/>
            <person name="Wilson R.K."/>
            <person name="Brenner S."/>
            <person name="Warren W.C."/>
        </authorList>
    </citation>
    <scope>NUCLEOTIDE SEQUENCE [LARGE SCALE GENOMIC DNA]</scope>
</reference>
<protein>
    <recommendedName>
        <fullName evidence="1">DDE-1 domain-containing protein</fullName>
    </recommendedName>
</protein>
<dbReference type="InterPro" id="IPR004875">
    <property type="entry name" value="DDE_SF_endonuclease_dom"/>
</dbReference>
<dbReference type="PANTHER" id="PTHR19303">
    <property type="entry name" value="TRANSPOSON"/>
    <property type="match status" value="1"/>
</dbReference>
<dbReference type="InterPro" id="IPR050863">
    <property type="entry name" value="CenT-Element_Derived"/>
</dbReference>
<dbReference type="GO" id="GO:0003677">
    <property type="term" value="F:DNA binding"/>
    <property type="evidence" value="ECO:0007669"/>
    <property type="project" value="TreeGrafter"/>
</dbReference>
<dbReference type="Pfam" id="PF03184">
    <property type="entry name" value="DDE_1"/>
    <property type="match status" value="1"/>
</dbReference>
<reference evidence="2" key="5">
    <citation type="submission" date="2025-09" db="UniProtKB">
        <authorList>
            <consortium name="Ensembl"/>
        </authorList>
    </citation>
    <scope>IDENTIFICATION</scope>
</reference>
<organism evidence="2 3">
    <name type="scientific">Callorhinchus milii</name>
    <name type="common">Ghost shark</name>
    <dbReference type="NCBI Taxonomy" id="7868"/>
    <lineage>
        <taxon>Eukaryota</taxon>
        <taxon>Metazoa</taxon>
        <taxon>Chordata</taxon>
        <taxon>Craniata</taxon>
        <taxon>Vertebrata</taxon>
        <taxon>Chondrichthyes</taxon>
        <taxon>Holocephali</taxon>
        <taxon>Chimaeriformes</taxon>
        <taxon>Callorhinchidae</taxon>
        <taxon>Callorhinchus</taxon>
    </lineage>
</organism>
<dbReference type="OMA" id="WEERFVE"/>
<proteinExistence type="predicted"/>